<proteinExistence type="predicted"/>
<organism evidence="1">
    <name type="scientific">Anguilla anguilla</name>
    <name type="common">European freshwater eel</name>
    <name type="synonym">Muraena anguilla</name>
    <dbReference type="NCBI Taxonomy" id="7936"/>
    <lineage>
        <taxon>Eukaryota</taxon>
        <taxon>Metazoa</taxon>
        <taxon>Chordata</taxon>
        <taxon>Craniata</taxon>
        <taxon>Vertebrata</taxon>
        <taxon>Euteleostomi</taxon>
        <taxon>Actinopterygii</taxon>
        <taxon>Neopterygii</taxon>
        <taxon>Teleostei</taxon>
        <taxon>Anguilliformes</taxon>
        <taxon>Anguillidae</taxon>
        <taxon>Anguilla</taxon>
    </lineage>
</organism>
<evidence type="ECO:0000313" key="1">
    <source>
        <dbReference type="EMBL" id="JAH08873.1"/>
    </source>
</evidence>
<reference evidence="1" key="1">
    <citation type="submission" date="2014-11" db="EMBL/GenBank/DDBJ databases">
        <authorList>
            <person name="Amaro Gonzalez C."/>
        </authorList>
    </citation>
    <scope>NUCLEOTIDE SEQUENCE</scope>
</reference>
<accession>A0A0E9PYD9</accession>
<sequence length="14" mass="1879">MWKGKWKRSMKRKE</sequence>
<name>A0A0E9PYD9_ANGAN</name>
<protein>
    <submittedName>
        <fullName evidence="1">Uncharacterized protein</fullName>
    </submittedName>
</protein>
<reference evidence="1" key="2">
    <citation type="journal article" date="2015" name="Fish Shellfish Immunol.">
        <title>Early steps in the European eel (Anguilla anguilla)-Vibrio vulnificus interaction in the gills: Role of the RtxA13 toxin.</title>
        <authorList>
            <person name="Callol A."/>
            <person name="Pajuelo D."/>
            <person name="Ebbesson L."/>
            <person name="Teles M."/>
            <person name="MacKenzie S."/>
            <person name="Amaro C."/>
        </authorList>
    </citation>
    <scope>NUCLEOTIDE SEQUENCE</scope>
</reference>
<dbReference type="EMBL" id="GBXM01099704">
    <property type="protein sequence ID" value="JAH08873.1"/>
    <property type="molecule type" value="Transcribed_RNA"/>
</dbReference>